<comment type="subcellular location">
    <subcellularLocation>
        <location evidence="1">Membrane</location>
        <topology evidence="1">Multi-pass membrane protein</topology>
    </subcellularLocation>
</comment>
<dbReference type="InterPro" id="IPR051072">
    <property type="entry name" value="CACNG_subunit"/>
</dbReference>
<dbReference type="Gene3D" id="1.20.140.150">
    <property type="match status" value="1"/>
</dbReference>
<proteinExistence type="predicted"/>
<dbReference type="GO" id="GO:0019226">
    <property type="term" value="P:transmission of nerve impulse"/>
    <property type="evidence" value="ECO:0007669"/>
    <property type="project" value="TreeGrafter"/>
</dbReference>
<evidence type="ECO:0000313" key="6">
    <source>
        <dbReference type="Proteomes" id="UP000245119"/>
    </source>
</evidence>
<accession>A0A2T7PZB3</accession>
<evidence type="ECO:0000256" key="3">
    <source>
        <dbReference type="ARBA" id="ARBA00022989"/>
    </source>
</evidence>
<dbReference type="OrthoDB" id="9990458at2759"/>
<keyword evidence="6" id="KW-1185">Reference proteome</keyword>
<name>A0A2T7PZB3_POMCA</name>
<dbReference type="GO" id="GO:0005245">
    <property type="term" value="F:voltage-gated calcium channel activity"/>
    <property type="evidence" value="ECO:0007669"/>
    <property type="project" value="TreeGrafter"/>
</dbReference>
<dbReference type="GO" id="GO:0099590">
    <property type="term" value="P:neurotransmitter receptor internalization"/>
    <property type="evidence" value="ECO:0007669"/>
    <property type="project" value="TreeGrafter"/>
</dbReference>
<dbReference type="STRING" id="400727.A0A2T7PZB3"/>
<dbReference type="GO" id="GO:0016247">
    <property type="term" value="F:channel regulator activity"/>
    <property type="evidence" value="ECO:0007669"/>
    <property type="project" value="TreeGrafter"/>
</dbReference>
<dbReference type="PANTHER" id="PTHR12107:SF0">
    <property type="entry name" value="STARGAZIN (MAMMALIAN CALCIUM CHANNEL) HOMOLOG"/>
    <property type="match status" value="1"/>
</dbReference>
<gene>
    <name evidence="5" type="ORF">C0Q70_01359</name>
</gene>
<evidence type="ECO:0000256" key="1">
    <source>
        <dbReference type="ARBA" id="ARBA00004141"/>
    </source>
</evidence>
<dbReference type="EMBL" id="PZQS01000001">
    <property type="protein sequence ID" value="PVD38737.1"/>
    <property type="molecule type" value="Genomic_DNA"/>
</dbReference>
<dbReference type="PANTHER" id="PTHR12107">
    <property type="entry name" value="VOLTAGE-DEPENDENT CALCIUM CHANNEL GAMMA SUBUNIT"/>
    <property type="match status" value="1"/>
</dbReference>
<keyword evidence="4" id="KW-0472">Membrane</keyword>
<reference evidence="5 6" key="1">
    <citation type="submission" date="2018-04" db="EMBL/GenBank/DDBJ databases">
        <title>The genome of golden apple snail Pomacea canaliculata provides insight into stress tolerance and invasive adaptation.</title>
        <authorList>
            <person name="Liu C."/>
            <person name="Liu B."/>
            <person name="Ren Y."/>
            <person name="Zhang Y."/>
            <person name="Wang H."/>
            <person name="Li S."/>
            <person name="Jiang F."/>
            <person name="Yin L."/>
            <person name="Zhang G."/>
            <person name="Qian W."/>
            <person name="Fan W."/>
        </authorList>
    </citation>
    <scope>NUCLEOTIDE SEQUENCE [LARGE SCALE GENOMIC DNA]</scope>
    <source>
        <strain evidence="5">SZHN2017</strain>
        <tissue evidence="5">Muscle</tissue>
    </source>
</reference>
<evidence type="ECO:0000256" key="2">
    <source>
        <dbReference type="ARBA" id="ARBA00022692"/>
    </source>
</evidence>
<sequence length="114" mass="12847">MDCCSKRRILTSMTSVCACAAFGLLCIAVATDYWLFTSEKFSGNGTARALYTHVYSGLWHKCQYKDTRLAVTTILRPHPLNSHCILRTFIIPLHSKFVSMFESSSQPQQLATHN</sequence>
<dbReference type="InterPro" id="IPR004031">
    <property type="entry name" value="PMP22/EMP/MP20/Claudin"/>
</dbReference>
<keyword evidence="3" id="KW-1133">Transmembrane helix</keyword>
<evidence type="ECO:0000256" key="4">
    <source>
        <dbReference type="ARBA" id="ARBA00023136"/>
    </source>
</evidence>
<dbReference type="GO" id="GO:0032281">
    <property type="term" value="C:AMPA glutamate receptor complex"/>
    <property type="evidence" value="ECO:0007669"/>
    <property type="project" value="TreeGrafter"/>
</dbReference>
<evidence type="ECO:0000313" key="5">
    <source>
        <dbReference type="EMBL" id="PVD38737.1"/>
    </source>
</evidence>
<dbReference type="GO" id="GO:0098943">
    <property type="term" value="P:neurotransmitter receptor transport, postsynaptic endosome to lysosome"/>
    <property type="evidence" value="ECO:0007669"/>
    <property type="project" value="TreeGrafter"/>
</dbReference>
<dbReference type="Pfam" id="PF00822">
    <property type="entry name" value="PMP22_Claudin"/>
    <property type="match status" value="1"/>
</dbReference>
<dbReference type="GO" id="GO:0051968">
    <property type="term" value="P:positive regulation of synaptic transmission, glutamatergic"/>
    <property type="evidence" value="ECO:0007669"/>
    <property type="project" value="TreeGrafter"/>
</dbReference>
<organism evidence="5 6">
    <name type="scientific">Pomacea canaliculata</name>
    <name type="common">Golden apple snail</name>
    <dbReference type="NCBI Taxonomy" id="400727"/>
    <lineage>
        <taxon>Eukaryota</taxon>
        <taxon>Metazoa</taxon>
        <taxon>Spiralia</taxon>
        <taxon>Lophotrochozoa</taxon>
        <taxon>Mollusca</taxon>
        <taxon>Gastropoda</taxon>
        <taxon>Caenogastropoda</taxon>
        <taxon>Architaenioglossa</taxon>
        <taxon>Ampullarioidea</taxon>
        <taxon>Ampullariidae</taxon>
        <taxon>Pomacea</taxon>
    </lineage>
</organism>
<keyword evidence="2" id="KW-0812">Transmembrane</keyword>
<dbReference type="Proteomes" id="UP000245119">
    <property type="component" value="Linkage Group LG1"/>
</dbReference>
<comment type="caution">
    <text evidence="5">The sequence shown here is derived from an EMBL/GenBank/DDBJ whole genome shotgun (WGS) entry which is preliminary data.</text>
</comment>
<protein>
    <submittedName>
        <fullName evidence="5">Uncharacterized protein</fullName>
    </submittedName>
</protein>
<dbReference type="GO" id="GO:0098839">
    <property type="term" value="C:postsynaptic density membrane"/>
    <property type="evidence" value="ECO:0007669"/>
    <property type="project" value="TreeGrafter"/>
</dbReference>
<dbReference type="PROSITE" id="PS51257">
    <property type="entry name" value="PROKAR_LIPOPROTEIN"/>
    <property type="match status" value="1"/>
</dbReference>
<dbReference type="GO" id="GO:0098970">
    <property type="term" value="P:postsynaptic neurotransmitter receptor diffusion trapping"/>
    <property type="evidence" value="ECO:0007669"/>
    <property type="project" value="TreeGrafter"/>
</dbReference>
<dbReference type="AlphaFoldDB" id="A0A2T7PZB3"/>